<keyword evidence="5" id="KW-1185">Reference proteome</keyword>
<evidence type="ECO:0000256" key="1">
    <source>
        <dbReference type="ARBA" id="ARBA00022603"/>
    </source>
</evidence>
<dbReference type="PANTHER" id="PTHR13069:SF21">
    <property type="entry name" value="ALKYLATED DNA REPAIR PROTEIN ALKB HOMOLOG 8"/>
    <property type="match status" value="1"/>
</dbReference>
<dbReference type="Proteomes" id="UP000271098">
    <property type="component" value="Unassembled WGS sequence"/>
</dbReference>
<dbReference type="InterPro" id="IPR029063">
    <property type="entry name" value="SAM-dependent_MTases_sf"/>
</dbReference>
<dbReference type="Gene3D" id="3.40.50.150">
    <property type="entry name" value="Vaccinia Virus protein VP39"/>
    <property type="match status" value="1"/>
</dbReference>
<protein>
    <recommendedName>
        <fullName evidence="6">Methyltransferase type 11 domain-containing protein</fullName>
    </recommendedName>
</protein>
<feature type="compositionally biased region" description="Basic and acidic residues" evidence="3">
    <location>
        <begin position="44"/>
        <end position="58"/>
    </location>
</feature>
<dbReference type="SUPFAM" id="SSF53335">
    <property type="entry name" value="S-adenosyl-L-methionine-dependent methyltransferases"/>
    <property type="match status" value="1"/>
</dbReference>
<evidence type="ECO:0000256" key="2">
    <source>
        <dbReference type="ARBA" id="ARBA00022679"/>
    </source>
</evidence>
<dbReference type="GO" id="GO:0032259">
    <property type="term" value="P:methylation"/>
    <property type="evidence" value="ECO:0007669"/>
    <property type="project" value="UniProtKB-KW"/>
</dbReference>
<evidence type="ECO:0000313" key="5">
    <source>
        <dbReference type="Proteomes" id="UP000271098"/>
    </source>
</evidence>
<gene>
    <name evidence="4" type="ORF">GPUH_LOCUS17610</name>
</gene>
<evidence type="ECO:0008006" key="6">
    <source>
        <dbReference type="Google" id="ProtNLM"/>
    </source>
</evidence>
<sequence>MQTIRELLRVLEPGGEGCISVWAYEQKLSDEPSEYLKMRRKKRDVQMNRRESNGRLRVHEGKEFTQHDMLVPFQNADGARFLRYYHLYHDVELENLIKEAGGCVIQKYFYEQGNWIAYVKKI</sequence>
<name>A0A3P7MKK5_9BILA</name>
<dbReference type="InterPro" id="IPR051422">
    <property type="entry name" value="AlkB_tRNA_MeTrf/Diox"/>
</dbReference>
<proteinExistence type="predicted"/>
<dbReference type="AlphaFoldDB" id="A0A3P7MKK5"/>
<dbReference type="OrthoDB" id="271595at2759"/>
<accession>A0A3P7MKK5</accession>
<keyword evidence="1" id="KW-0489">Methyltransferase</keyword>
<reference evidence="4 5" key="1">
    <citation type="submission" date="2018-11" db="EMBL/GenBank/DDBJ databases">
        <authorList>
            <consortium name="Pathogen Informatics"/>
        </authorList>
    </citation>
    <scope>NUCLEOTIDE SEQUENCE [LARGE SCALE GENOMIC DNA]</scope>
</reference>
<dbReference type="PANTHER" id="PTHR13069">
    <property type="entry name" value="ALKYLATED DNA REPAIR PROTEIN ALKB HOMOLOG 8"/>
    <property type="match status" value="1"/>
</dbReference>
<evidence type="ECO:0000313" key="4">
    <source>
        <dbReference type="EMBL" id="VDN30115.1"/>
    </source>
</evidence>
<feature type="region of interest" description="Disordered" evidence="3">
    <location>
        <begin position="39"/>
        <end position="58"/>
    </location>
</feature>
<keyword evidence="2" id="KW-0808">Transferase</keyword>
<dbReference type="EMBL" id="UYRT01085416">
    <property type="protein sequence ID" value="VDN30115.1"/>
    <property type="molecule type" value="Genomic_DNA"/>
</dbReference>
<organism evidence="4 5">
    <name type="scientific">Gongylonema pulchrum</name>
    <dbReference type="NCBI Taxonomy" id="637853"/>
    <lineage>
        <taxon>Eukaryota</taxon>
        <taxon>Metazoa</taxon>
        <taxon>Ecdysozoa</taxon>
        <taxon>Nematoda</taxon>
        <taxon>Chromadorea</taxon>
        <taxon>Rhabditida</taxon>
        <taxon>Spirurina</taxon>
        <taxon>Spiruromorpha</taxon>
        <taxon>Spiruroidea</taxon>
        <taxon>Gongylonematidae</taxon>
        <taxon>Gongylonema</taxon>
    </lineage>
</organism>
<evidence type="ECO:0000256" key="3">
    <source>
        <dbReference type="SAM" id="MobiDB-lite"/>
    </source>
</evidence>
<dbReference type="GO" id="GO:0008168">
    <property type="term" value="F:methyltransferase activity"/>
    <property type="evidence" value="ECO:0007669"/>
    <property type="project" value="UniProtKB-KW"/>
</dbReference>